<comment type="caution">
    <text evidence="6">The sequence shown here is derived from an EMBL/GenBank/DDBJ whole genome shotgun (WGS) entry which is preliminary data.</text>
</comment>
<reference evidence="6" key="2">
    <citation type="submission" date="2023-01" db="EMBL/GenBank/DDBJ databases">
        <authorList>
            <person name="Sun Q."/>
            <person name="Evtushenko L."/>
        </authorList>
    </citation>
    <scope>NUCLEOTIDE SEQUENCE</scope>
    <source>
        <strain evidence="6">VKM B-2789</strain>
    </source>
</reference>
<dbReference type="FunFam" id="3.40.50.300:FF:000425">
    <property type="entry name" value="Probable ABC transporter, ATP-binding subunit"/>
    <property type="match status" value="1"/>
</dbReference>
<keyword evidence="3" id="KW-0547">Nucleotide-binding</keyword>
<evidence type="ECO:0000313" key="6">
    <source>
        <dbReference type="EMBL" id="GLK82856.1"/>
    </source>
</evidence>
<dbReference type="RefSeq" id="WP_213366412.1">
    <property type="nucleotide sequence ID" value="NZ_BSFM01000004.1"/>
</dbReference>
<reference evidence="6" key="1">
    <citation type="journal article" date="2014" name="Int. J. Syst. Evol. Microbiol.">
        <title>Complete genome sequence of Corynebacterium casei LMG S-19264T (=DSM 44701T), isolated from a smear-ripened cheese.</title>
        <authorList>
            <consortium name="US DOE Joint Genome Institute (JGI-PGF)"/>
            <person name="Walter F."/>
            <person name="Albersmeier A."/>
            <person name="Kalinowski J."/>
            <person name="Ruckert C."/>
        </authorList>
    </citation>
    <scope>NUCLEOTIDE SEQUENCE</scope>
    <source>
        <strain evidence="6">VKM B-2789</strain>
    </source>
</reference>
<dbReference type="Proteomes" id="UP001143330">
    <property type="component" value="Unassembled WGS sequence"/>
</dbReference>
<keyword evidence="2" id="KW-0813">Transport</keyword>
<dbReference type="InterPro" id="IPR050166">
    <property type="entry name" value="ABC_transporter_ATP-bind"/>
</dbReference>
<comment type="similarity">
    <text evidence="1">Belongs to the ABC transporter superfamily.</text>
</comment>
<dbReference type="PANTHER" id="PTHR42788">
    <property type="entry name" value="TAURINE IMPORT ATP-BINDING PROTEIN-RELATED"/>
    <property type="match status" value="1"/>
</dbReference>
<dbReference type="PROSITE" id="PS50893">
    <property type="entry name" value="ABC_TRANSPORTER_2"/>
    <property type="match status" value="1"/>
</dbReference>
<dbReference type="InterPro" id="IPR027417">
    <property type="entry name" value="P-loop_NTPase"/>
</dbReference>
<dbReference type="SMART" id="SM00382">
    <property type="entry name" value="AAA"/>
    <property type="match status" value="1"/>
</dbReference>
<dbReference type="EMBL" id="BSFM01000004">
    <property type="protein sequence ID" value="GLK82856.1"/>
    <property type="molecule type" value="Genomic_DNA"/>
</dbReference>
<dbReference type="Pfam" id="PF00005">
    <property type="entry name" value="ABC_tran"/>
    <property type="match status" value="1"/>
</dbReference>
<keyword evidence="7" id="KW-1185">Reference proteome</keyword>
<dbReference type="PANTHER" id="PTHR42788:SF13">
    <property type="entry name" value="ALIPHATIC SULFONATES IMPORT ATP-BINDING PROTEIN SSUB"/>
    <property type="match status" value="1"/>
</dbReference>
<feature type="domain" description="ABC transporter" evidence="5">
    <location>
        <begin position="5"/>
        <end position="236"/>
    </location>
</feature>
<keyword evidence="4 6" id="KW-0067">ATP-binding</keyword>
<evidence type="ECO:0000256" key="2">
    <source>
        <dbReference type="ARBA" id="ARBA00022448"/>
    </source>
</evidence>
<dbReference type="GO" id="GO:0015697">
    <property type="term" value="P:quaternary ammonium group transport"/>
    <property type="evidence" value="ECO:0007669"/>
    <property type="project" value="UniProtKB-ARBA"/>
</dbReference>
<proteinExistence type="inferred from homology"/>
<accession>A0A9W6N9X5</accession>
<name>A0A9W6N9X5_9HYPH</name>
<sequence length="260" mass="28580">MTSFLSARGVSKTFGNSASGVLALSNVSLDVREGEFVCLLGASGCGKSTLLNMFAGFIPPSVGELRLRGEPISGIDPRCGMVFQSYALFPWKTVRENVAFGPKMRGAGRRERRDIAERFIEMVGLSGFGDHYPTELSGGMQQRVTLARCLAADPEVLLMDEPFAALDAMTREILQEELGRIHMRSGKTVVFVTHNIDEALIMADRIVVMSPRPGRISAFIGNELPKPRNIDTQLLPSYARMKREVWSHIAGDMAAMRDNN</sequence>
<dbReference type="GO" id="GO:0005524">
    <property type="term" value="F:ATP binding"/>
    <property type="evidence" value="ECO:0007669"/>
    <property type="project" value="UniProtKB-KW"/>
</dbReference>
<dbReference type="CDD" id="cd03293">
    <property type="entry name" value="ABC_NrtD_SsuB_transporters"/>
    <property type="match status" value="1"/>
</dbReference>
<dbReference type="SUPFAM" id="SSF52540">
    <property type="entry name" value="P-loop containing nucleoside triphosphate hydrolases"/>
    <property type="match status" value="1"/>
</dbReference>
<organism evidence="6 7">
    <name type="scientific">Ancylobacter defluvii</name>
    <dbReference type="NCBI Taxonomy" id="1282440"/>
    <lineage>
        <taxon>Bacteria</taxon>
        <taxon>Pseudomonadati</taxon>
        <taxon>Pseudomonadota</taxon>
        <taxon>Alphaproteobacteria</taxon>
        <taxon>Hyphomicrobiales</taxon>
        <taxon>Xanthobacteraceae</taxon>
        <taxon>Ancylobacter</taxon>
    </lineage>
</organism>
<dbReference type="PROSITE" id="PS00211">
    <property type="entry name" value="ABC_TRANSPORTER_1"/>
    <property type="match status" value="1"/>
</dbReference>
<dbReference type="InterPro" id="IPR003593">
    <property type="entry name" value="AAA+_ATPase"/>
</dbReference>
<dbReference type="AlphaFoldDB" id="A0A9W6N9X5"/>
<dbReference type="GO" id="GO:0016887">
    <property type="term" value="F:ATP hydrolysis activity"/>
    <property type="evidence" value="ECO:0007669"/>
    <property type="project" value="InterPro"/>
</dbReference>
<protein>
    <submittedName>
        <fullName evidence="6">ABC transporter ATP-binding protein</fullName>
    </submittedName>
</protein>
<evidence type="ECO:0000256" key="1">
    <source>
        <dbReference type="ARBA" id="ARBA00005417"/>
    </source>
</evidence>
<evidence type="ECO:0000256" key="4">
    <source>
        <dbReference type="ARBA" id="ARBA00022840"/>
    </source>
</evidence>
<evidence type="ECO:0000256" key="3">
    <source>
        <dbReference type="ARBA" id="ARBA00022741"/>
    </source>
</evidence>
<dbReference type="InterPro" id="IPR003439">
    <property type="entry name" value="ABC_transporter-like_ATP-bd"/>
</dbReference>
<dbReference type="InterPro" id="IPR017871">
    <property type="entry name" value="ABC_transporter-like_CS"/>
</dbReference>
<gene>
    <name evidence="6" type="ORF">GCM10017653_09250</name>
</gene>
<evidence type="ECO:0000259" key="5">
    <source>
        <dbReference type="PROSITE" id="PS50893"/>
    </source>
</evidence>
<evidence type="ECO:0000313" key="7">
    <source>
        <dbReference type="Proteomes" id="UP001143330"/>
    </source>
</evidence>
<dbReference type="Gene3D" id="3.40.50.300">
    <property type="entry name" value="P-loop containing nucleotide triphosphate hydrolases"/>
    <property type="match status" value="1"/>
</dbReference>